<evidence type="ECO:0000313" key="1">
    <source>
        <dbReference type="EnsemblProtists" id="AAC35650"/>
    </source>
</evidence>
<dbReference type="SMR" id="A0A0C3SG61"/>
<accession>A0A0C3SG61</accession>
<dbReference type="AlphaFoldDB" id="A0A0C3SG61"/>
<reference evidence="2" key="2">
    <citation type="submission" date="2012-11" db="EMBL/GenBank/DDBJ databases">
        <authorList>
            <person name="Kuo A."/>
            <person name="Curtis B.A."/>
            <person name="Tanifuji G."/>
            <person name="Burki F."/>
            <person name="Gruber A."/>
            <person name="Irimia M."/>
            <person name="Maruyama S."/>
            <person name="Arias M.C."/>
            <person name="Ball S.G."/>
            <person name="Gile G.H."/>
            <person name="Hirakawa Y."/>
            <person name="Hopkins J.F."/>
            <person name="Rensing S.A."/>
            <person name="Schmutz J."/>
            <person name="Symeonidi A."/>
            <person name="Elias M."/>
            <person name="Eveleigh R.J."/>
            <person name="Herman E.K."/>
            <person name="Klute M.J."/>
            <person name="Nakayama T."/>
            <person name="Obornik M."/>
            <person name="Reyes-Prieto A."/>
            <person name="Armbrust E.V."/>
            <person name="Aves S.J."/>
            <person name="Beiko R.G."/>
            <person name="Coutinho P."/>
            <person name="Dacks J.B."/>
            <person name="Durnford D.G."/>
            <person name="Fast N.M."/>
            <person name="Green B.R."/>
            <person name="Grisdale C."/>
            <person name="Hempe F."/>
            <person name="Henrissat B."/>
            <person name="Hoppner M.P."/>
            <person name="Ishida K.-I."/>
            <person name="Kim E."/>
            <person name="Koreny L."/>
            <person name="Kroth P.G."/>
            <person name="Liu Y."/>
            <person name="Malik S.-B."/>
            <person name="Maier U.G."/>
            <person name="McRose D."/>
            <person name="Mock T."/>
            <person name="Neilson J.A."/>
            <person name="Onodera N.T."/>
            <person name="Poole A.M."/>
            <person name="Pritham E.J."/>
            <person name="Richards T.A."/>
            <person name="Rocap G."/>
            <person name="Roy S.W."/>
            <person name="Sarai C."/>
            <person name="Schaack S."/>
            <person name="Shirato S."/>
            <person name="Slamovits C.H."/>
            <person name="Spencer D.F."/>
            <person name="Suzuki S."/>
            <person name="Worden A.Z."/>
            <person name="Zauner S."/>
            <person name="Barry K."/>
            <person name="Bell C."/>
            <person name="Bharti A.K."/>
            <person name="Crow J.A."/>
            <person name="Grimwood J."/>
            <person name="Kramer R."/>
            <person name="Lindquist E."/>
            <person name="Lucas S."/>
            <person name="Salamov A."/>
            <person name="McFadden G.I."/>
            <person name="Lane C.E."/>
            <person name="Keeling P.J."/>
            <person name="Gray M.W."/>
            <person name="Grigoriev I.V."/>
            <person name="Archibald J.M."/>
        </authorList>
    </citation>
    <scope>NUCLEOTIDE SEQUENCE</scope>
    <source>
        <strain evidence="2">CCMP2712</strain>
    </source>
</reference>
<dbReference type="Proteomes" id="UP000011087">
    <property type="component" value="Unassembled WGS sequence"/>
</dbReference>
<evidence type="ECO:0000313" key="2">
    <source>
        <dbReference type="Proteomes" id="UP000011087"/>
    </source>
</evidence>
<keyword evidence="2" id="KW-1185">Reference proteome</keyword>
<dbReference type="EMBL" id="AF041468">
    <property type="status" value="NOT_ANNOTATED_CDS"/>
    <property type="molecule type" value="Genomic_DNA"/>
</dbReference>
<organism evidence="1 2">
    <name type="scientific">Guillardia theta (strain CCMP2712)</name>
    <name type="common">Cryptophyte</name>
    <dbReference type="NCBI Taxonomy" id="905079"/>
    <lineage>
        <taxon>Eukaryota</taxon>
        <taxon>Cryptophyceae</taxon>
        <taxon>Pyrenomonadales</taxon>
        <taxon>Geminigeraceae</taxon>
        <taxon>Guillardia</taxon>
    </lineage>
</organism>
<reference evidence="2" key="1">
    <citation type="journal article" date="2012" name="Nature">
        <title>Algal genomes reveal evolutionary mosaicism and the fate of nucleomorphs.</title>
        <authorList>
            <consortium name="DOE Joint Genome Institute"/>
            <person name="Curtis B.A."/>
            <person name="Tanifuji G."/>
            <person name="Burki F."/>
            <person name="Gruber A."/>
            <person name="Irimia M."/>
            <person name="Maruyama S."/>
            <person name="Arias M.C."/>
            <person name="Ball S.G."/>
            <person name="Gile G.H."/>
            <person name="Hirakawa Y."/>
            <person name="Hopkins J.F."/>
            <person name="Kuo A."/>
            <person name="Rensing S.A."/>
            <person name="Schmutz J."/>
            <person name="Symeonidi A."/>
            <person name="Elias M."/>
            <person name="Eveleigh R.J."/>
            <person name="Herman E.K."/>
            <person name="Klute M.J."/>
            <person name="Nakayama T."/>
            <person name="Obornik M."/>
            <person name="Reyes-Prieto A."/>
            <person name="Armbrust E.V."/>
            <person name="Aves S.J."/>
            <person name="Beiko R.G."/>
            <person name="Coutinho P."/>
            <person name="Dacks J.B."/>
            <person name="Durnford D.G."/>
            <person name="Fast N.M."/>
            <person name="Green B.R."/>
            <person name="Grisdale C.J."/>
            <person name="Hempel F."/>
            <person name="Henrissat B."/>
            <person name="Hoppner M.P."/>
            <person name="Ishida K."/>
            <person name="Kim E."/>
            <person name="Koreny L."/>
            <person name="Kroth P.G."/>
            <person name="Liu Y."/>
            <person name="Malik S.B."/>
            <person name="Maier U.G."/>
            <person name="McRose D."/>
            <person name="Mock T."/>
            <person name="Neilson J.A."/>
            <person name="Onodera N.T."/>
            <person name="Poole A.M."/>
            <person name="Pritham E.J."/>
            <person name="Richards T.A."/>
            <person name="Rocap G."/>
            <person name="Roy S.W."/>
            <person name="Sarai C."/>
            <person name="Schaack S."/>
            <person name="Shirato S."/>
            <person name="Slamovits C.H."/>
            <person name="Spencer D.F."/>
            <person name="Suzuki S."/>
            <person name="Worden A.Z."/>
            <person name="Zauner S."/>
            <person name="Barry K."/>
            <person name="Bell C."/>
            <person name="Bharti A.K."/>
            <person name="Crow J.A."/>
            <person name="Grimwood J."/>
            <person name="Kramer R."/>
            <person name="Lindquist E."/>
            <person name="Lucas S."/>
            <person name="Salamov A."/>
            <person name="McFadden G.I."/>
            <person name="Lane C.E."/>
            <person name="Keeling P.J."/>
            <person name="Gray M.W."/>
            <person name="Grigoriev I.V."/>
            <person name="Archibald J.M."/>
        </authorList>
    </citation>
    <scope>NUCLEOTIDE SEQUENCE</scope>
    <source>
        <strain evidence="2">CCMP2712</strain>
    </source>
</reference>
<name>A0A0C3SG61_GUITC</name>
<reference evidence="1" key="3">
    <citation type="submission" date="2015-06" db="UniProtKB">
        <authorList>
            <consortium name="EnsemblProtists"/>
        </authorList>
    </citation>
    <scope>IDENTIFICATION</scope>
</reference>
<sequence>MLKDIQIYELNERIKKKKLKTYNRNKLLKLLTYVERHKICIVLYFNLIKRQLIYIEFVFIRN</sequence>
<proteinExistence type="predicted"/>
<protein>
    <submittedName>
        <fullName evidence="1">Uncharacterized protein</fullName>
    </submittedName>
</protein>
<dbReference type="EnsemblProtists" id="AAC35650">
    <property type="protein sequence ID" value="AAC35650"/>
    <property type="gene ID" value="EGPrGTG00000000073"/>
</dbReference>